<proteinExistence type="evidence at transcript level"/>
<dbReference type="EMBL" id="GBBK01005355">
    <property type="protein sequence ID" value="JAC19127.1"/>
    <property type="molecule type" value="mRNA"/>
</dbReference>
<dbReference type="InterPro" id="IPR036880">
    <property type="entry name" value="Kunitz_BPTI_sf"/>
</dbReference>
<name>A0A023FC27_AMBCJ</name>
<sequence>MGTWQCLWLLAVFQVISWIHAAGPEGRNKRCLKPPEMEGCSVILLKWSFKEGPNTCEQNFVCCEHPNSFNSKEECMKLCPPIPGKQPKPEEKDCMSWLIRGKVCYRYRFGWLPNRKGVPRWGMFYTGCGKWSNRLYFYDWKKGTAAKSKDQAVQLNNADIHYYGH</sequence>
<dbReference type="AlphaFoldDB" id="A0A023FC27"/>
<dbReference type="GO" id="GO:0004867">
    <property type="term" value="F:serine-type endopeptidase inhibitor activity"/>
    <property type="evidence" value="ECO:0007669"/>
    <property type="project" value="InterPro"/>
</dbReference>
<dbReference type="Gene3D" id="4.10.410.10">
    <property type="entry name" value="Pancreatic trypsin inhibitor Kunitz domain"/>
    <property type="match status" value="1"/>
</dbReference>
<organism evidence="2">
    <name type="scientific">Amblyomma cajennense</name>
    <name type="common">Cayenne tick</name>
    <name type="synonym">Acarus cajennensis</name>
    <dbReference type="NCBI Taxonomy" id="34607"/>
    <lineage>
        <taxon>Eukaryota</taxon>
        <taxon>Metazoa</taxon>
        <taxon>Ecdysozoa</taxon>
        <taxon>Arthropoda</taxon>
        <taxon>Chelicerata</taxon>
        <taxon>Arachnida</taxon>
        <taxon>Acari</taxon>
        <taxon>Parasitiformes</taxon>
        <taxon>Ixodida</taxon>
        <taxon>Ixodoidea</taxon>
        <taxon>Ixodidae</taxon>
        <taxon>Amblyomminae</taxon>
        <taxon>Amblyomma</taxon>
    </lineage>
</organism>
<reference evidence="2" key="1">
    <citation type="submission" date="2014-03" db="EMBL/GenBank/DDBJ databases">
        <title>The sialotranscriptome of Amblyomma triste, Amblyomma parvum and Amblyomma cajennense ticks, uncovered by 454-based RNA-seq.</title>
        <authorList>
            <person name="Garcia G.R."/>
            <person name="Gardinassi L.G."/>
            <person name="Ribeiro J.M."/>
            <person name="Anatriello E."/>
            <person name="Ferreira B.R."/>
            <person name="Moreira H.N."/>
            <person name="Mafra C."/>
            <person name="Olegario M.M."/>
            <person name="Szabo P.J."/>
            <person name="Miranda-Santos I.K."/>
            <person name="Maruyama S.R."/>
        </authorList>
    </citation>
    <scope>NUCLEOTIDE SEQUENCE</scope>
    <source>
        <strain evidence="2">Uberlandia</strain>
        <tissue evidence="2">Salivary glands</tissue>
    </source>
</reference>
<accession>A0A023FC27</accession>
<dbReference type="SUPFAM" id="SSF57362">
    <property type="entry name" value="BPTI-like"/>
    <property type="match status" value="1"/>
</dbReference>
<keyword evidence="1" id="KW-0732">Signal</keyword>
<feature type="chain" id="PRO_5001516315" evidence="1">
    <location>
        <begin position="22"/>
        <end position="165"/>
    </location>
</feature>
<protein>
    <submittedName>
        <fullName evidence="2">Putative secreted protein</fullName>
    </submittedName>
</protein>
<evidence type="ECO:0000313" key="2">
    <source>
        <dbReference type="EMBL" id="JAC19127.1"/>
    </source>
</evidence>
<evidence type="ECO:0000256" key="1">
    <source>
        <dbReference type="SAM" id="SignalP"/>
    </source>
</evidence>
<feature type="signal peptide" evidence="1">
    <location>
        <begin position="1"/>
        <end position="21"/>
    </location>
</feature>